<reference evidence="4" key="1">
    <citation type="submission" date="2018-01" db="EMBL/GenBank/DDBJ databases">
        <authorList>
            <person name="Li J."/>
        </authorList>
    </citation>
    <scope>NUCLEOTIDE SEQUENCE [LARGE SCALE GENOMIC DNA]</scope>
    <source>
        <strain evidence="4">2184</strain>
    </source>
</reference>
<feature type="transmembrane region" description="Helical" evidence="2">
    <location>
        <begin position="66"/>
        <end position="87"/>
    </location>
</feature>
<feature type="compositionally biased region" description="Basic and acidic residues" evidence="1">
    <location>
        <begin position="170"/>
        <end position="186"/>
    </location>
</feature>
<dbReference type="AlphaFoldDB" id="A0A2S0WF18"/>
<keyword evidence="2" id="KW-0812">Transmembrane</keyword>
<dbReference type="Proteomes" id="UP000244754">
    <property type="component" value="Chromosome"/>
</dbReference>
<keyword evidence="2" id="KW-0472">Membrane</keyword>
<accession>A0A2S0WF18</accession>
<keyword evidence="2" id="KW-1133">Transmembrane helix</keyword>
<evidence type="ECO:0000256" key="1">
    <source>
        <dbReference type="SAM" id="MobiDB-lite"/>
    </source>
</evidence>
<feature type="region of interest" description="Disordered" evidence="1">
    <location>
        <begin position="154"/>
        <end position="248"/>
    </location>
</feature>
<evidence type="ECO:0000256" key="2">
    <source>
        <dbReference type="SAM" id="Phobius"/>
    </source>
</evidence>
<feature type="compositionally biased region" description="Low complexity" evidence="1">
    <location>
        <begin position="227"/>
        <end position="239"/>
    </location>
</feature>
<feature type="compositionally biased region" description="Low complexity" evidence="1">
    <location>
        <begin position="207"/>
        <end position="219"/>
    </location>
</feature>
<dbReference type="EMBL" id="CP026948">
    <property type="protein sequence ID" value="AWB84359.1"/>
    <property type="molecule type" value="Genomic_DNA"/>
</dbReference>
<dbReference type="KEGG" id="clia:C3E79_07580"/>
<proteinExistence type="predicted"/>
<evidence type="ECO:0000313" key="3">
    <source>
        <dbReference type="EMBL" id="AWB84359.1"/>
    </source>
</evidence>
<gene>
    <name evidence="3" type="ORF">C3E79_07580</name>
</gene>
<organism evidence="3 4">
    <name type="scientific">Corynebacterium liangguodongii</name>
    <dbReference type="NCBI Taxonomy" id="2079535"/>
    <lineage>
        <taxon>Bacteria</taxon>
        <taxon>Bacillati</taxon>
        <taxon>Actinomycetota</taxon>
        <taxon>Actinomycetes</taxon>
        <taxon>Mycobacteriales</taxon>
        <taxon>Corynebacteriaceae</taxon>
        <taxon>Corynebacterium</taxon>
    </lineage>
</organism>
<sequence length="248" mass="25767">MGTTTIDRPFAPSLPRPTRAPRFAPHTPRPRTAQRSTGRLGSQQVVSIRGRRVAEVNRARHAFTRVTAVAVPLLIFGVIVAMVLSGLSTGQAFRIQELQARERALGNEVETLNRDAESLKSSSHLAKGAAEAGMVVSQQPGILTVAPDGAVTEARPFNPEATQPLTDAASDNKRPGDNRATSDRDATAQVGDQLTQVPGGNVLGRDGAAAHAGAGNRPGEPAPAVPAAPAGAQQGNLAPYAPRIAPGR</sequence>
<keyword evidence="4" id="KW-1185">Reference proteome</keyword>
<name>A0A2S0WF18_9CORY</name>
<feature type="compositionally biased region" description="Polar residues" evidence="1">
    <location>
        <begin position="33"/>
        <end position="44"/>
    </location>
</feature>
<feature type="region of interest" description="Disordered" evidence="1">
    <location>
        <begin position="1"/>
        <end position="44"/>
    </location>
</feature>
<protein>
    <submittedName>
        <fullName evidence="3">Uncharacterized protein</fullName>
    </submittedName>
</protein>
<evidence type="ECO:0000313" key="4">
    <source>
        <dbReference type="Proteomes" id="UP000244754"/>
    </source>
</evidence>